<name>A0AC34F617_9BILA</name>
<evidence type="ECO:0000313" key="1">
    <source>
        <dbReference type="Proteomes" id="UP000887579"/>
    </source>
</evidence>
<dbReference type="WBParaSite" id="ES5_v2.g12606.t1">
    <property type="protein sequence ID" value="ES5_v2.g12606.t1"/>
    <property type="gene ID" value="ES5_v2.g12606"/>
</dbReference>
<organism evidence="1 2">
    <name type="scientific">Panagrolaimus sp. ES5</name>
    <dbReference type="NCBI Taxonomy" id="591445"/>
    <lineage>
        <taxon>Eukaryota</taxon>
        <taxon>Metazoa</taxon>
        <taxon>Ecdysozoa</taxon>
        <taxon>Nematoda</taxon>
        <taxon>Chromadorea</taxon>
        <taxon>Rhabditida</taxon>
        <taxon>Tylenchina</taxon>
        <taxon>Panagrolaimomorpha</taxon>
        <taxon>Panagrolaimoidea</taxon>
        <taxon>Panagrolaimidae</taxon>
        <taxon>Panagrolaimus</taxon>
    </lineage>
</organism>
<accession>A0AC34F617</accession>
<dbReference type="Proteomes" id="UP000887579">
    <property type="component" value="Unplaced"/>
</dbReference>
<sequence>MEDLSENGIVLTKYDFVLVDKIKVVVKEIAQMQAEWIKASMEVEWTDGGFEENEKMWAKITEDFLSFIPAFIDLVDDKEKVKNVFNKIMVLAGNKDYHVWAFQDAYKELGLPTVLATVILQITGSPAADLTRYLLLNAEGHVRRKIESTIFSFYIECINSEIPNIKFNKNQIRKAYIYAFISEFMGLLMITVNNAKTLQHSINNGENVAHNLKIKNKIILQALDAMEDVEKFMDVELADIVERFKISKNSI</sequence>
<proteinExistence type="predicted"/>
<evidence type="ECO:0000313" key="2">
    <source>
        <dbReference type="WBParaSite" id="ES5_v2.g12606.t1"/>
    </source>
</evidence>
<protein>
    <submittedName>
        <fullName evidence="2">Uncharacterized protein</fullName>
    </submittedName>
</protein>
<reference evidence="2" key="1">
    <citation type="submission" date="2022-11" db="UniProtKB">
        <authorList>
            <consortium name="WormBaseParasite"/>
        </authorList>
    </citation>
    <scope>IDENTIFICATION</scope>
</reference>